<dbReference type="EMBL" id="CAJFDI010000002">
    <property type="protein sequence ID" value="CAD5217618.1"/>
    <property type="molecule type" value="Genomic_DNA"/>
</dbReference>
<evidence type="ECO:0000313" key="5">
    <source>
        <dbReference type="WBParaSite" id="BXY_1703200.1"/>
    </source>
</evidence>
<accession>A0A1I7SVF6</accession>
<dbReference type="EMBL" id="CAJFCV020000002">
    <property type="protein sequence ID" value="CAG9101387.1"/>
    <property type="molecule type" value="Genomic_DNA"/>
</dbReference>
<reference evidence="5" key="1">
    <citation type="submission" date="2016-11" db="UniProtKB">
        <authorList>
            <consortium name="WormBaseParasite"/>
        </authorList>
    </citation>
    <scope>IDENTIFICATION</scope>
</reference>
<keyword evidence="4" id="KW-1185">Reference proteome</keyword>
<organism evidence="3 5">
    <name type="scientific">Bursaphelenchus xylophilus</name>
    <name type="common">Pinewood nematode worm</name>
    <name type="synonym">Aphelenchoides xylophilus</name>
    <dbReference type="NCBI Taxonomy" id="6326"/>
    <lineage>
        <taxon>Eukaryota</taxon>
        <taxon>Metazoa</taxon>
        <taxon>Ecdysozoa</taxon>
        <taxon>Nematoda</taxon>
        <taxon>Chromadorea</taxon>
        <taxon>Rhabditida</taxon>
        <taxon>Tylenchina</taxon>
        <taxon>Tylenchomorpha</taxon>
        <taxon>Aphelenchoidea</taxon>
        <taxon>Aphelenchoididae</taxon>
        <taxon>Bursaphelenchus</taxon>
    </lineage>
</organism>
<evidence type="ECO:0000313" key="3">
    <source>
        <dbReference type="Proteomes" id="UP000095284"/>
    </source>
</evidence>
<dbReference type="Proteomes" id="UP000659654">
    <property type="component" value="Unassembled WGS sequence"/>
</dbReference>
<evidence type="ECO:0000313" key="4">
    <source>
        <dbReference type="Proteomes" id="UP000659654"/>
    </source>
</evidence>
<sequence length="409" mass="47396">MRVMTKSDSIPSLAISQLKSGPLDVFSHYFLASELEPWEHGYYLTEITLRFLFTSNRILSTFFTPAEFTIVVNRVHFYMRCRWTFLSSNPILIIAVAVSRRDQASKSFVLDDFYTNREIFEEALVRLIFWAKRHDVSLYLSDYLKTRPISLLLFDIALIPHPLQAEKDSIQCHYGMNMANVFVLPAKNEKSERKLHYNRRETNTFWDERTARMKRGYLLDVFHPKATEIFLEHCDGFMIYQHLPLPKMPYIRSLSASLPLHTIGNENAVFFFRKIAESLREAAPKCQLFFAVDVDIYAVDFDASWEYLNVVPPAVKNSIQIVEGNPDVGINFTVTLHLVHGVNQVTPEQKTKYNSLIEQLSPWQTNTQWYHASITKPSEDSGTVTLQITCMFGHRDTYKLEGRQALLAD</sequence>
<reference evidence="2" key="2">
    <citation type="submission" date="2020-08" db="EMBL/GenBank/DDBJ databases">
        <authorList>
            <person name="Kikuchi T."/>
        </authorList>
    </citation>
    <scope>NUCLEOTIDE SEQUENCE</scope>
    <source>
        <strain evidence="1">Ka4C1</strain>
    </source>
</reference>
<proteinExistence type="predicted"/>
<protein>
    <submittedName>
        <fullName evidence="1">(pine wood nematode) hypothetical protein</fullName>
    </submittedName>
</protein>
<dbReference type="Proteomes" id="UP000095284">
    <property type="component" value="Unplaced"/>
</dbReference>
<evidence type="ECO:0000313" key="1">
    <source>
        <dbReference type="EMBL" id="CAD5217618.1"/>
    </source>
</evidence>
<dbReference type="Proteomes" id="UP000582659">
    <property type="component" value="Unassembled WGS sequence"/>
</dbReference>
<gene>
    <name evidence="1" type="ORF">BXYJ_LOCUS5125</name>
</gene>
<name>A0A1I7SVF6_BURXY</name>
<dbReference type="WBParaSite" id="BXY_1703200.1">
    <property type="protein sequence ID" value="BXY_1703200.1"/>
    <property type="gene ID" value="BXY_1703200"/>
</dbReference>
<evidence type="ECO:0000313" key="2">
    <source>
        <dbReference type="EMBL" id="CAG9101387.1"/>
    </source>
</evidence>
<dbReference type="AlphaFoldDB" id="A0A1I7SVF6"/>